<accession>A0A6G1QXJ6</accession>
<sequence length="58" mass="6784">MNKDRSVFTKRRRQVSPSERPHAFDTTAQTLQLHLLVTVNHTALIFTCTNNCTIFYLF</sequence>
<keyword evidence="3" id="KW-1185">Reference proteome</keyword>
<organism evidence="2 3">
    <name type="scientific">Channa argus</name>
    <name type="common">Northern snakehead</name>
    <name type="synonym">Ophicephalus argus</name>
    <dbReference type="NCBI Taxonomy" id="215402"/>
    <lineage>
        <taxon>Eukaryota</taxon>
        <taxon>Metazoa</taxon>
        <taxon>Chordata</taxon>
        <taxon>Craniata</taxon>
        <taxon>Vertebrata</taxon>
        <taxon>Euteleostomi</taxon>
        <taxon>Actinopterygii</taxon>
        <taxon>Neopterygii</taxon>
        <taxon>Teleostei</taxon>
        <taxon>Neoteleostei</taxon>
        <taxon>Acanthomorphata</taxon>
        <taxon>Anabantaria</taxon>
        <taxon>Anabantiformes</taxon>
        <taxon>Channoidei</taxon>
        <taxon>Channidae</taxon>
        <taxon>Channa</taxon>
    </lineage>
</organism>
<evidence type="ECO:0000256" key="1">
    <source>
        <dbReference type="SAM" id="MobiDB-lite"/>
    </source>
</evidence>
<reference evidence="2 3" key="1">
    <citation type="submission" date="2019-02" db="EMBL/GenBank/DDBJ databases">
        <title>Opniocepnalus argus genome.</title>
        <authorList>
            <person name="Zhou C."/>
            <person name="Xiao S."/>
        </authorList>
    </citation>
    <scope>NUCLEOTIDE SEQUENCE [LARGE SCALE GENOMIC DNA]</scope>
    <source>
        <strain evidence="2">OARG1902GOOAL</strain>
        <tissue evidence="2">Muscle</tissue>
    </source>
</reference>
<protein>
    <submittedName>
        <fullName evidence="2">Uncharacterized protein</fullName>
    </submittedName>
</protein>
<feature type="region of interest" description="Disordered" evidence="1">
    <location>
        <begin position="1"/>
        <end position="21"/>
    </location>
</feature>
<dbReference type="AlphaFoldDB" id="A0A6G1QXJ6"/>
<reference evidence="3" key="2">
    <citation type="submission" date="2019-02" db="EMBL/GenBank/DDBJ databases">
        <title>Opniocepnalus argus Var Kimnra genome.</title>
        <authorList>
            <person name="Zhou C."/>
            <person name="Xiao S."/>
        </authorList>
    </citation>
    <scope>NUCLEOTIDE SEQUENCE [LARGE SCALE GENOMIC DNA]</scope>
</reference>
<proteinExistence type="predicted"/>
<dbReference type="Proteomes" id="UP000503349">
    <property type="component" value="Chromosome 1"/>
</dbReference>
<name>A0A6G1QXJ6_CHAAH</name>
<evidence type="ECO:0000313" key="2">
    <source>
        <dbReference type="EMBL" id="KAF3706938.1"/>
    </source>
</evidence>
<gene>
    <name evidence="2" type="ORF">EXN66_Car000109</name>
</gene>
<evidence type="ECO:0000313" key="3">
    <source>
        <dbReference type="Proteomes" id="UP000503349"/>
    </source>
</evidence>
<dbReference type="EMBL" id="CM015712">
    <property type="protein sequence ID" value="KAF3706938.1"/>
    <property type="molecule type" value="Genomic_DNA"/>
</dbReference>